<reference evidence="2" key="1">
    <citation type="submission" date="2015-07" db="EMBL/GenBank/DDBJ databases">
        <title>Near-Complete Genome Sequence of the Cellulolytic Bacterium Bacteroides (Pseudobacteroides) cellulosolvens ATCC 35603.</title>
        <authorList>
            <person name="Dassa B."/>
            <person name="Utturkar S.M."/>
            <person name="Klingeman D.M."/>
            <person name="Hurt R.A."/>
            <person name="Keller M."/>
            <person name="Xu J."/>
            <person name="Reddy Y.H.K."/>
            <person name="Borovok I."/>
            <person name="Grinberg I.R."/>
            <person name="Lamed R."/>
            <person name="Zhivin O."/>
            <person name="Bayer E.A."/>
            <person name="Brown S.D."/>
        </authorList>
    </citation>
    <scope>NUCLEOTIDE SEQUENCE [LARGE SCALE GENOMIC DNA]</scope>
    <source>
        <strain evidence="2">DSM 2933</strain>
    </source>
</reference>
<comment type="caution">
    <text evidence="1">The sequence shown here is derived from an EMBL/GenBank/DDBJ whole genome shotgun (WGS) entry which is preliminary data.</text>
</comment>
<organism evidence="1 2">
    <name type="scientific">Pseudobacteroides cellulosolvens ATCC 35603 = DSM 2933</name>
    <dbReference type="NCBI Taxonomy" id="398512"/>
    <lineage>
        <taxon>Bacteria</taxon>
        <taxon>Bacillati</taxon>
        <taxon>Bacillota</taxon>
        <taxon>Clostridia</taxon>
        <taxon>Eubacteriales</taxon>
        <taxon>Oscillospiraceae</taxon>
        <taxon>Pseudobacteroides</taxon>
    </lineage>
</organism>
<dbReference type="RefSeq" id="WP_036938511.1">
    <property type="nucleotide sequence ID" value="NZ_JQKC01000007.1"/>
</dbReference>
<keyword evidence="2" id="KW-1185">Reference proteome</keyword>
<gene>
    <name evidence="1" type="ORF">Bccel_3588</name>
</gene>
<dbReference type="Proteomes" id="UP000036923">
    <property type="component" value="Unassembled WGS sequence"/>
</dbReference>
<dbReference type="EMBL" id="LGTC01000001">
    <property type="protein sequence ID" value="KNY28314.1"/>
    <property type="molecule type" value="Genomic_DNA"/>
</dbReference>
<dbReference type="PANTHER" id="PTHR36455:SF1">
    <property type="entry name" value="BLR8292 PROTEIN"/>
    <property type="match status" value="1"/>
</dbReference>
<sequence length="118" mass="13486">MLDFTAGTQVYLACGVTDLRKSINGLAAIVKLRFKLDPYSKSMFVFCNRNHNIIKIIQWDGTGLWLLMKRLDKGNFRWPMTASDVKQVSIKELRWLLEGLSIEQSSGAFKERHPGIVI</sequence>
<accession>A0A0L6JRA6</accession>
<protein>
    <submittedName>
        <fullName evidence="1">IS66 Orf2 family protein</fullName>
    </submittedName>
</protein>
<dbReference type="NCBIfam" id="NF033819">
    <property type="entry name" value="IS66_TnpB"/>
    <property type="match status" value="1"/>
</dbReference>
<name>A0A0L6JRA6_9FIRM</name>
<dbReference type="STRING" id="398512.Bccel_3588"/>
<dbReference type="eggNOG" id="COG3436">
    <property type="taxonomic scope" value="Bacteria"/>
</dbReference>
<proteinExistence type="predicted"/>
<dbReference type="PANTHER" id="PTHR36455">
    <property type="match status" value="1"/>
</dbReference>
<dbReference type="Pfam" id="PF05717">
    <property type="entry name" value="TnpB_IS66"/>
    <property type="match status" value="1"/>
</dbReference>
<dbReference type="AlphaFoldDB" id="A0A0L6JRA6"/>
<evidence type="ECO:0000313" key="1">
    <source>
        <dbReference type="EMBL" id="KNY28314.1"/>
    </source>
</evidence>
<dbReference type="OrthoDB" id="4956084at2"/>
<dbReference type="InterPro" id="IPR008878">
    <property type="entry name" value="Transposase_IS66_Orf2"/>
</dbReference>
<evidence type="ECO:0000313" key="2">
    <source>
        <dbReference type="Proteomes" id="UP000036923"/>
    </source>
</evidence>
<dbReference type="PATRIC" id="fig|398512.5.peg.3758"/>